<dbReference type="PRINTS" id="PR00038">
    <property type="entry name" value="HTHLUXR"/>
</dbReference>
<dbReference type="RefSeq" id="WP_102246057.1">
    <property type="nucleotide sequence ID" value="NZ_CP025682.1"/>
</dbReference>
<keyword evidence="7" id="KW-1185">Reference proteome</keyword>
<dbReference type="GO" id="GO:0000160">
    <property type="term" value="P:phosphorelay signal transduction system"/>
    <property type="evidence" value="ECO:0007669"/>
    <property type="project" value="InterPro"/>
</dbReference>
<dbReference type="PROSITE" id="PS50043">
    <property type="entry name" value="HTH_LUXR_2"/>
    <property type="match status" value="1"/>
</dbReference>
<dbReference type="GO" id="GO:0003677">
    <property type="term" value="F:DNA binding"/>
    <property type="evidence" value="ECO:0007669"/>
    <property type="project" value="UniProtKB-KW"/>
</dbReference>
<dbReference type="Gene3D" id="3.40.50.2300">
    <property type="match status" value="1"/>
</dbReference>
<dbReference type="CDD" id="cd06170">
    <property type="entry name" value="LuxR_C_like"/>
    <property type="match status" value="1"/>
</dbReference>
<dbReference type="SMART" id="SM00448">
    <property type="entry name" value="REC"/>
    <property type="match status" value="1"/>
</dbReference>
<keyword evidence="1 3" id="KW-0597">Phosphoprotein</keyword>
<dbReference type="SUPFAM" id="SSF52172">
    <property type="entry name" value="CheY-like"/>
    <property type="match status" value="1"/>
</dbReference>
<name>A0A2I6S3Z1_9RHOO</name>
<reference evidence="6 7" key="1">
    <citation type="submission" date="2018-01" db="EMBL/GenBank/DDBJ databases">
        <authorList>
            <person name="Fu G.-Y."/>
        </authorList>
    </citation>
    <scope>NUCLEOTIDE SEQUENCE [LARGE SCALE GENOMIC DNA]</scope>
    <source>
        <strain evidence="6 7">SY39</strain>
    </source>
</reference>
<dbReference type="InterPro" id="IPR016032">
    <property type="entry name" value="Sig_transdc_resp-reg_C-effctor"/>
</dbReference>
<dbReference type="InterPro" id="IPR001789">
    <property type="entry name" value="Sig_transdc_resp-reg_receiver"/>
</dbReference>
<feature type="modified residue" description="4-aspartylphosphate" evidence="3">
    <location>
        <position position="55"/>
    </location>
</feature>
<dbReference type="PANTHER" id="PTHR45566:SF1">
    <property type="entry name" value="HTH-TYPE TRANSCRIPTIONAL REGULATOR YHJB-RELATED"/>
    <property type="match status" value="1"/>
</dbReference>
<evidence type="ECO:0000256" key="2">
    <source>
        <dbReference type="ARBA" id="ARBA00023125"/>
    </source>
</evidence>
<feature type="domain" description="HTH luxR-type" evidence="4">
    <location>
        <begin position="144"/>
        <end position="209"/>
    </location>
</feature>
<evidence type="ECO:0000256" key="1">
    <source>
        <dbReference type="ARBA" id="ARBA00022553"/>
    </source>
</evidence>
<dbReference type="InterPro" id="IPR058245">
    <property type="entry name" value="NreC/VraR/RcsB-like_REC"/>
</dbReference>
<proteinExistence type="predicted"/>
<dbReference type="KEGG" id="atw:C0099_02885"/>
<accession>A0A2I6S3Z1</accession>
<sequence length="212" mass="22775">MTRVLIVEDHALVREAMAQTLGRIESGLECVEARGSEEALVLLAESPDWDLAIIDLMLPDLSGFSLLGVLAKRYPDMPTIVVSALDDQATLRRAMKVGASGFVSKSSSGDELRHAVRTVLDGGVFFTPQDGPGEEVARGRGSRAQESRYRLTAAQTRVAELLGQGKTNREIADALGLSEGTVKVHMSAIFRAMNVRNRSQALVALSRSGARA</sequence>
<evidence type="ECO:0000313" key="6">
    <source>
        <dbReference type="EMBL" id="AUN93984.1"/>
    </source>
</evidence>
<evidence type="ECO:0000259" key="5">
    <source>
        <dbReference type="PROSITE" id="PS50110"/>
    </source>
</evidence>
<keyword evidence="2 6" id="KW-0238">DNA-binding</keyword>
<evidence type="ECO:0000256" key="3">
    <source>
        <dbReference type="PROSITE-ProRule" id="PRU00169"/>
    </source>
</evidence>
<dbReference type="Pfam" id="PF00196">
    <property type="entry name" value="GerE"/>
    <property type="match status" value="1"/>
</dbReference>
<dbReference type="OrthoDB" id="3623000at2"/>
<gene>
    <name evidence="6" type="ORF">C0099_02885</name>
</gene>
<dbReference type="GO" id="GO:0006355">
    <property type="term" value="P:regulation of DNA-templated transcription"/>
    <property type="evidence" value="ECO:0007669"/>
    <property type="project" value="InterPro"/>
</dbReference>
<dbReference type="EMBL" id="CP025682">
    <property type="protein sequence ID" value="AUN93984.1"/>
    <property type="molecule type" value="Genomic_DNA"/>
</dbReference>
<dbReference type="SMART" id="SM00421">
    <property type="entry name" value="HTH_LUXR"/>
    <property type="match status" value="1"/>
</dbReference>
<evidence type="ECO:0000259" key="4">
    <source>
        <dbReference type="PROSITE" id="PS50043"/>
    </source>
</evidence>
<dbReference type="SUPFAM" id="SSF46894">
    <property type="entry name" value="C-terminal effector domain of the bipartite response regulators"/>
    <property type="match status" value="1"/>
</dbReference>
<protein>
    <submittedName>
        <fullName evidence="6">DNA-binding response regulator</fullName>
    </submittedName>
</protein>
<dbReference type="CDD" id="cd17535">
    <property type="entry name" value="REC_NarL-like"/>
    <property type="match status" value="1"/>
</dbReference>
<dbReference type="PROSITE" id="PS50110">
    <property type="entry name" value="RESPONSE_REGULATORY"/>
    <property type="match status" value="1"/>
</dbReference>
<organism evidence="6 7">
    <name type="scientific">Pseudazoarcus pumilus</name>
    <dbReference type="NCBI Taxonomy" id="2067960"/>
    <lineage>
        <taxon>Bacteria</taxon>
        <taxon>Pseudomonadati</taxon>
        <taxon>Pseudomonadota</taxon>
        <taxon>Betaproteobacteria</taxon>
        <taxon>Rhodocyclales</taxon>
        <taxon>Zoogloeaceae</taxon>
        <taxon>Pseudazoarcus</taxon>
    </lineage>
</organism>
<dbReference type="Proteomes" id="UP000242205">
    <property type="component" value="Chromosome"/>
</dbReference>
<dbReference type="InterPro" id="IPR011006">
    <property type="entry name" value="CheY-like_superfamily"/>
</dbReference>
<dbReference type="Pfam" id="PF00072">
    <property type="entry name" value="Response_reg"/>
    <property type="match status" value="1"/>
</dbReference>
<feature type="domain" description="Response regulatory" evidence="5">
    <location>
        <begin position="3"/>
        <end position="120"/>
    </location>
</feature>
<evidence type="ECO:0000313" key="7">
    <source>
        <dbReference type="Proteomes" id="UP000242205"/>
    </source>
</evidence>
<dbReference type="PANTHER" id="PTHR45566">
    <property type="entry name" value="HTH-TYPE TRANSCRIPTIONAL REGULATOR YHJB-RELATED"/>
    <property type="match status" value="1"/>
</dbReference>
<dbReference type="InterPro" id="IPR051015">
    <property type="entry name" value="EvgA-like"/>
</dbReference>
<dbReference type="InterPro" id="IPR000792">
    <property type="entry name" value="Tscrpt_reg_LuxR_C"/>
</dbReference>
<dbReference type="AlphaFoldDB" id="A0A2I6S3Z1"/>